<keyword evidence="2 6" id="KW-0997">Cell inner membrane</keyword>
<comment type="subcellular location">
    <subcellularLocation>
        <location evidence="6">Cell inner membrane</location>
        <topology evidence="6">Single-pass membrane protein</topology>
    </subcellularLocation>
</comment>
<keyword evidence="3 6" id="KW-0812">Transmembrane</keyword>
<dbReference type="HAMAP" id="MF_01915">
    <property type="entry name" value="LPS_assembly_LptC"/>
    <property type="match status" value="1"/>
</dbReference>
<evidence type="ECO:0000256" key="5">
    <source>
        <dbReference type="ARBA" id="ARBA00023136"/>
    </source>
</evidence>
<dbReference type="PANTHER" id="PTHR37481">
    <property type="entry name" value="LIPOPOLYSACCHARIDE EXPORT SYSTEM PROTEIN LPTC"/>
    <property type="match status" value="1"/>
</dbReference>
<accession>A0ABS8GBG6</accession>
<dbReference type="PANTHER" id="PTHR37481:SF1">
    <property type="entry name" value="LIPOPOLYSACCHARIDE EXPORT SYSTEM PROTEIN LPTC"/>
    <property type="match status" value="1"/>
</dbReference>
<evidence type="ECO:0000313" key="9">
    <source>
        <dbReference type="Proteomes" id="UP001520878"/>
    </source>
</evidence>
<keyword evidence="4 6" id="KW-1133">Transmembrane helix</keyword>
<dbReference type="InterPro" id="IPR010664">
    <property type="entry name" value="LipoPS_assembly_LptC-rel"/>
</dbReference>
<comment type="subunit">
    <text evidence="6">Component of the lipopolysaccharide transport and assembly complex. Interacts with LptA and the LptBFG transporter complex.</text>
</comment>
<evidence type="ECO:0000256" key="7">
    <source>
        <dbReference type="PIRNR" id="PIRNR028513"/>
    </source>
</evidence>
<dbReference type="PIRSF" id="PIRSF028513">
    <property type="entry name" value="LptC"/>
    <property type="match status" value="1"/>
</dbReference>
<evidence type="ECO:0000256" key="1">
    <source>
        <dbReference type="ARBA" id="ARBA00022475"/>
    </source>
</evidence>
<name>A0ABS8GBG6_9ALTE</name>
<dbReference type="Pfam" id="PF06835">
    <property type="entry name" value="LptC"/>
    <property type="match status" value="1"/>
</dbReference>
<comment type="caution">
    <text evidence="8">The sequence shown here is derived from an EMBL/GenBank/DDBJ whole genome shotgun (WGS) entry which is preliminary data.</text>
</comment>
<dbReference type="EMBL" id="JAJEWP010000006">
    <property type="protein sequence ID" value="MCC2617848.1"/>
    <property type="molecule type" value="Genomic_DNA"/>
</dbReference>
<evidence type="ECO:0000313" key="8">
    <source>
        <dbReference type="EMBL" id="MCC2617848.1"/>
    </source>
</evidence>
<reference evidence="8 9" key="1">
    <citation type="submission" date="2021-10" db="EMBL/GenBank/DDBJ databases">
        <title>Draft genome of Aestuariibacter halophilus JC2043.</title>
        <authorList>
            <person name="Emsley S.A."/>
            <person name="Pfannmuller K.M."/>
            <person name="Ushijima B."/>
            <person name="Saw J.H."/>
            <person name="Videau P."/>
        </authorList>
    </citation>
    <scope>NUCLEOTIDE SEQUENCE [LARGE SCALE GENOMIC DNA]</scope>
    <source>
        <strain evidence="8 9">JC2043</strain>
    </source>
</reference>
<dbReference type="RefSeq" id="WP_229162241.1">
    <property type="nucleotide sequence ID" value="NZ_JAJEWP010000006.1"/>
</dbReference>
<gene>
    <name evidence="6 8" type="primary">lptC</name>
    <name evidence="8" type="ORF">LJ739_16470</name>
</gene>
<proteinExistence type="inferred from homology"/>
<dbReference type="Proteomes" id="UP001520878">
    <property type="component" value="Unassembled WGS sequence"/>
</dbReference>
<dbReference type="NCBIfam" id="TIGR04409">
    <property type="entry name" value="LptC_YrbK"/>
    <property type="match status" value="1"/>
</dbReference>
<comment type="function">
    <text evidence="7">Required for the translocation of lipopolysaccharide (LPS) from the inner membrane to the outer membrane.</text>
</comment>
<evidence type="ECO:0000256" key="6">
    <source>
        <dbReference type="HAMAP-Rule" id="MF_01915"/>
    </source>
</evidence>
<dbReference type="InterPro" id="IPR052363">
    <property type="entry name" value="LPS_export_LptC"/>
</dbReference>
<keyword evidence="1 6" id="KW-1003">Cell membrane</keyword>
<evidence type="ECO:0000256" key="4">
    <source>
        <dbReference type="ARBA" id="ARBA00022989"/>
    </source>
</evidence>
<dbReference type="InterPro" id="IPR026265">
    <property type="entry name" value="LptC"/>
</dbReference>
<evidence type="ECO:0000256" key="2">
    <source>
        <dbReference type="ARBA" id="ARBA00022519"/>
    </source>
</evidence>
<protein>
    <recommendedName>
        <fullName evidence="6 7">Lipopolysaccharide export system protein LptC</fullName>
    </recommendedName>
</protein>
<sequence>MNRLTVSIIILFLLVLGIYLQSWVSQKAPTAVQQTEEAWQPNYQARSMRSTLYDEQGKVSHEVFAQKMEHYQLLGFTLFQLPQYTIYVERQDQPWHVVAKEGTLYDDNRIQLETDVEIHSQTDDGFVRRIKTNFIEINLLDKTLYSDQPVEIIGRDFVINANGFSGNLATQTYEFIDHVQTRYAPN</sequence>
<comment type="function">
    <text evidence="6">Involved in the assembly of lipopolysaccharide (LPS). Required for the translocation of LPS from the inner membrane to the outer membrane. Facilitates the transfer of LPS from the inner membrane to the periplasmic protein LptA. Could be a docking site for LptA.</text>
</comment>
<organism evidence="8 9">
    <name type="scientific">Fluctibacter halophilus</name>
    <dbReference type="NCBI Taxonomy" id="226011"/>
    <lineage>
        <taxon>Bacteria</taxon>
        <taxon>Pseudomonadati</taxon>
        <taxon>Pseudomonadota</taxon>
        <taxon>Gammaproteobacteria</taxon>
        <taxon>Alteromonadales</taxon>
        <taxon>Alteromonadaceae</taxon>
        <taxon>Fluctibacter</taxon>
    </lineage>
</organism>
<evidence type="ECO:0000256" key="3">
    <source>
        <dbReference type="ARBA" id="ARBA00022692"/>
    </source>
</evidence>
<comment type="similarity">
    <text evidence="6 7">Belongs to the LptC family.</text>
</comment>
<keyword evidence="9" id="KW-1185">Reference proteome</keyword>
<dbReference type="Gene3D" id="2.60.450.10">
    <property type="entry name" value="Lipopolysaccharide (LPS) transport protein A like domain"/>
    <property type="match status" value="1"/>
</dbReference>
<keyword evidence="5 6" id="KW-0472">Membrane</keyword>